<feature type="domain" description="4Fe-4S ferredoxin-type" evidence="9">
    <location>
        <begin position="1"/>
        <end position="29"/>
    </location>
</feature>
<keyword evidence="4 8" id="KW-0249">Electron transport</keyword>
<comment type="cofactor">
    <cofactor evidence="1">
        <name>[3Fe-4S] cluster</name>
        <dbReference type="ChEBI" id="CHEBI:21137"/>
    </cofactor>
</comment>
<accession>A0ABU7FLK8</accession>
<evidence type="ECO:0000256" key="7">
    <source>
        <dbReference type="ARBA" id="ARBA00023291"/>
    </source>
</evidence>
<dbReference type="Proteomes" id="UP001333996">
    <property type="component" value="Unassembled WGS sequence"/>
</dbReference>
<dbReference type="InterPro" id="IPR001080">
    <property type="entry name" value="3Fe4S_ferredoxin"/>
</dbReference>
<gene>
    <name evidence="10" type="ORF">VXC91_23835</name>
</gene>
<dbReference type="InterPro" id="IPR051269">
    <property type="entry name" value="Fe-S_cluster_ET"/>
</dbReference>
<dbReference type="EMBL" id="JAYWVC010000089">
    <property type="protein sequence ID" value="MED7824938.1"/>
    <property type="molecule type" value="Genomic_DNA"/>
</dbReference>
<evidence type="ECO:0000313" key="11">
    <source>
        <dbReference type="Proteomes" id="UP001333996"/>
    </source>
</evidence>
<keyword evidence="3 8" id="KW-0479">Metal-binding</keyword>
<comment type="caution">
    <text evidence="10">The sequence shown here is derived from an EMBL/GenBank/DDBJ whole genome shotgun (WGS) entry which is preliminary data.</text>
</comment>
<sequence>MKVIVDQNKCVASGQCVLSAPDAFDQREEDGIVVLLTEKPPDGLADDVRQAAALCPAQAIWVEEEEKKE</sequence>
<keyword evidence="7" id="KW-0003">3Fe-4S</keyword>
<proteinExistence type="predicted"/>
<name>A0ABU7FLK8_9ACTN</name>
<evidence type="ECO:0000256" key="5">
    <source>
        <dbReference type="ARBA" id="ARBA00023004"/>
    </source>
</evidence>
<dbReference type="Pfam" id="PF13370">
    <property type="entry name" value="Fer4_13"/>
    <property type="match status" value="1"/>
</dbReference>
<keyword evidence="11" id="KW-1185">Reference proteome</keyword>
<keyword evidence="6 8" id="KW-0411">Iron-sulfur</keyword>
<dbReference type="SUPFAM" id="SSF54862">
    <property type="entry name" value="4Fe-4S ferredoxins"/>
    <property type="match status" value="1"/>
</dbReference>
<organism evidence="10 11">
    <name type="scientific">Streptomyces chiangmaiensis</name>
    <dbReference type="NCBI Taxonomy" id="766497"/>
    <lineage>
        <taxon>Bacteria</taxon>
        <taxon>Bacillati</taxon>
        <taxon>Actinomycetota</taxon>
        <taxon>Actinomycetes</taxon>
        <taxon>Kitasatosporales</taxon>
        <taxon>Streptomycetaceae</taxon>
        <taxon>Streptomyces</taxon>
    </lineage>
</organism>
<evidence type="ECO:0000313" key="10">
    <source>
        <dbReference type="EMBL" id="MED7824938.1"/>
    </source>
</evidence>
<dbReference type="PROSITE" id="PS51379">
    <property type="entry name" value="4FE4S_FER_2"/>
    <property type="match status" value="1"/>
</dbReference>
<dbReference type="Gene3D" id="3.30.70.20">
    <property type="match status" value="1"/>
</dbReference>
<evidence type="ECO:0000256" key="2">
    <source>
        <dbReference type="ARBA" id="ARBA00022448"/>
    </source>
</evidence>
<evidence type="ECO:0000256" key="1">
    <source>
        <dbReference type="ARBA" id="ARBA00001927"/>
    </source>
</evidence>
<reference evidence="10" key="1">
    <citation type="submission" date="2024-01" db="EMBL/GenBank/DDBJ databases">
        <title>First draft genome sequence data of TA4-1, the type strain of Gram-positive actinobacterium Streptomyces chiangmaiensis.</title>
        <authorList>
            <person name="Yasawong M."/>
            <person name="Nantapong N."/>
        </authorList>
    </citation>
    <scope>NUCLEOTIDE SEQUENCE</scope>
    <source>
        <strain evidence="10">TA4-1</strain>
    </source>
</reference>
<dbReference type="PANTHER" id="PTHR36923">
    <property type="entry name" value="FERREDOXIN"/>
    <property type="match status" value="1"/>
</dbReference>
<dbReference type="InterPro" id="IPR017896">
    <property type="entry name" value="4Fe4S_Fe-S-bd"/>
</dbReference>
<evidence type="ECO:0000256" key="3">
    <source>
        <dbReference type="ARBA" id="ARBA00022723"/>
    </source>
</evidence>
<evidence type="ECO:0000256" key="4">
    <source>
        <dbReference type="ARBA" id="ARBA00022982"/>
    </source>
</evidence>
<comment type="function">
    <text evidence="8">Ferredoxins are iron-sulfur proteins that transfer electrons in a wide variety of metabolic reactions.</text>
</comment>
<evidence type="ECO:0000259" key="9">
    <source>
        <dbReference type="PROSITE" id="PS51379"/>
    </source>
</evidence>
<dbReference type="PANTHER" id="PTHR36923:SF3">
    <property type="entry name" value="FERREDOXIN"/>
    <property type="match status" value="1"/>
</dbReference>
<evidence type="ECO:0000256" key="6">
    <source>
        <dbReference type="ARBA" id="ARBA00023014"/>
    </source>
</evidence>
<keyword evidence="2 8" id="KW-0813">Transport</keyword>
<protein>
    <recommendedName>
        <fullName evidence="8">Ferredoxin</fullName>
    </recommendedName>
</protein>
<dbReference type="RefSeq" id="WP_329509360.1">
    <property type="nucleotide sequence ID" value="NZ_BAAAYZ010000055.1"/>
</dbReference>
<keyword evidence="5 8" id="KW-0408">Iron</keyword>
<dbReference type="PRINTS" id="PR00352">
    <property type="entry name" value="3FE4SFRDOXIN"/>
</dbReference>
<evidence type="ECO:0000256" key="8">
    <source>
        <dbReference type="RuleBase" id="RU368020"/>
    </source>
</evidence>